<organism evidence="2 3">
    <name type="scientific">Halorubrum ezzemoulense</name>
    <name type="common">Halorubrum chaoviator</name>
    <dbReference type="NCBI Taxonomy" id="337243"/>
    <lineage>
        <taxon>Archaea</taxon>
        <taxon>Methanobacteriati</taxon>
        <taxon>Methanobacteriota</taxon>
        <taxon>Stenosarchaea group</taxon>
        <taxon>Halobacteria</taxon>
        <taxon>Halobacteriales</taxon>
        <taxon>Haloferacaceae</taxon>
        <taxon>Halorubrum</taxon>
    </lineage>
</organism>
<evidence type="ECO:0000313" key="2">
    <source>
        <dbReference type="EMBL" id="SNR73545.1"/>
    </source>
</evidence>
<proteinExistence type="predicted"/>
<dbReference type="EMBL" id="FZNK01000017">
    <property type="protein sequence ID" value="SNR73545.1"/>
    <property type="molecule type" value="Genomic_DNA"/>
</dbReference>
<name>A0A238YQX5_HALEZ</name>
<gene>
    <name evidence="2" type="ORF">SAMN06266787_11724</name>
</gene>
<dbReference type="Proteomes" id="UP000198297">
    <property type="component" value="Unassembled WGS sequence"/>
</dbReference>
<evidence type="ECO:0000313" key="3">
    <source>
        <dbReference type="Proteomes" id="UP000198297"/>
    </source>
</evidence>
<sequence length="220" mass="23493">MSPTAPHPALSHRDLPFPPVVATPPLFVIGCRVVSAVPQCCRALGGPFLMVVEVAVLLPGRRADFASRSSNRRGSSLVDSHFPSLVGLLLPGQSCWWCRGSPLECYRSAGGPSSSSGSGSSLGRRQSSESGSPPTSQSLLSPFAAGTGRGSSVVLCWWSVLACRWSLFIASSLPSFAPLSEGSIHYHILDSLLLVRLPFLPLSLVRFLAPPRYLRYATIY</sequence>
<reference evidence="2 3" key="1">
    <citation type="submission" date="2017-06" db="EMBL/GenBank/DDBJ databases">
        <authorList>
            <person name="Kim H.J."/>
            <person name="Triplett B.A."/>
        </authorList>
    </citation>
    <scope>NUCLEOTIDE SEQUENCE [LARGE SCALE GENOMIC DNA]</scope>
    <source>
        <strain evidence="2 3">DSM 19316</strain>
    </source>
</reference>
<feature type="region of interest" description="Disordered" evidence="1">
    <location>
        <begin position="108"/>
        <end position="138"/>
    </location>
</feature>
<dbReference type="AlphaFoldDB" id="A0A238YQX5"/>
<evidence type="ECO:0000256" key="1">
    <source>
        <dbReference type="SAM" id="MobiDB-lite"/>
    </source>
</evidence>
<protein>
    <submittedName>
        <fullName evidence="2">Uncharacterized protein</fullName>
    </submittedName>
</protein>
<accession>A0A238YQX5</accession>